<dbReference type="eggNOG" id="COG0145">
    <property type="taxonomic scope" value="Bacteria"/>
</dbReference>
<dbReference type="KEGG" id="tel:tlr2171"/>
<dbReference type="InterPro" id="IPR049517">
    <property type="entry name" value="ACX-like_C"/>
</dbReference>
<feature type="domain" description="Hydantoinase/oxoprolinase N-terminal" evidence="4">
    <location>
        <begin position="12"/>
        <end position="191"/>
    </location>
</feature>
<dbReference type="EMBL" id="BA000039">
    <property type="protein sequence ID" value="BAC09723.1"/>
    <property type="molecule type" value="Genomic_DNA"/>
</dbReference>
<evidence type="ECO:0000259" key="3">
    <source>
        <dbReference type="Pfam" id="PF02538"/>
    </source>
</evidence>
<accession>Q8DGZ1</accession>
<dbReference type="EnsemblBacteria" id="BAC09723">
    <property type="protein sequence ID" value="BAC09723"/>
    <property type="gene ID" value="BAC09723"/>
</dbReference>
<dbReference type="eggNOG" id="COG0146">
    <property type="taxonomic scope" value="Bacteria"/>
</dbReference>
<proteinExistence type="inferred from homology"/>
<evidence type="ECO:0000313" key="7">
    <source>
        <dbReference type="Proteomes" id="UP000000440"/>
    </source>
</evidence>
<evidence type="ECO:0000259" key="4">
    <source>
        <dbReference type="Pfam" id="PF05378"/>
    </source>
</evidence>
<dbReference type="PANTHER" id="PTHR11365">
    <property type="entry name" value="5-OXOPROLINASE RELATED"/>
    <property type="match status" value="1"/>
</dbReference>
<dbReference type="AlphaFoldDB" id="Q8DGZ1"/>
<name>Q8DGZ1_THEVB</name>
<feature type="domain" description="Acetophenone carboxylase-like C-terminal" evidence="5">
    <location>
        <begin position="520"/>
        <end position="679"/>
    </location>
</feature>
<dbReference type="PANTHER" id="PTHR11365:SF23">
    <property type="entry name" value="HYPOTHETICAL 5-OXOPROLINASE (EUROFUNG)-RELATED"/>
    <property type="match status" value="1"/>
</dbReference>
<dbReference type="GO" id="GO:0017168">
    <property type="term" value="F:5-oxoprolinase (ATP-hydrolyzing) activity"/>
    <property type="evidence" value="ECO:0007669"/>
    <property type="project" value="TreeGrafter"/>
</dbReference>
<dbReference type="Pfam" id="PF05378">
    <property type="entry name" value="Hydant_A_N"/>
    <property type="match status" value="1"/>
</dbReference>
<comment type="similarity">
    <text evidence="1">Belongs to the oxoprolinase family.</text>
</comment>
<evidence type="ECO:0000256" key="1">
    <source>
        <dbReference type="ARBA" id="ARBA00010403"/>
    </source>
</evidence>
<dbReference type="STRING" id="197221.gene:10748782"/>
<dbReference type="InterPro" id="IPR002821">
    <property type="entry name" value="Hydantoinase_A"/>
</dbReference>
<feature type="domain" description="Hydantoinase A/oxoprolinase" evidence="2">
    <location>
        <begin position="210"/>
        <end position="503"/>
    </location>
</feature>
<dbReference type="Pfam" id="PF19278">
    <property type="entry name" value="Hydant_A_C"/>
    <property type="match status" value="1"/>
</dbReference>
<reference evidence="6 7" key="1">
    <citation type="journal article" date="2002" name="DNA Res.">
        <title>Complete genome structure of the thermophilic cyanobacterium Thermosynechococcus elongatus BP-1.</title>
        <authorList>
            <person name="Nakamura Y."/>
            <person name="Kaneko T."/>
            <person name="Sato S."/>
            <person name="Ikeuchi M."/>
            <person name="Katoh H."/>
            <person name="Sasamoto S."/>
            <person name="Watanabe A."/>
            <person name="Iriguchi M."/>
            <person name="Kawashima K."/>
            <person name="Kimura T."/>
            <person name="Kishida Y."/>
            <person name="Kiyokawa C."/>
            <person name="Kohara M."/>
            <person name="Matsumoto M."/>
            <person name="Matsuno A."/>
            <person name="Nakazaki N."/>
            <person name="Shimpo S."/>
            <person name="Sugimoto M."/>
            <person name="Takeuchi C."/>
            <person name="Yamada M."/>
            <person name="Tabata S."/>
        </authorList>
    </citation>
    <scope>NUCLEOTIDE SEQUENCE [LARGE SCALE GENOMIC DNA]</scope>
    <source>
        <strain evidence="7">IAM M-273 / NIES-2133 / BP-1</strain>
    </source>
</reference>
<dbReference type="InterPro" id="IPR045079">
    <property type="entry name" value="Oxoprolinase-like"/>
</dbReference>
<organism evidence="6 7">
    <name type="scientific">Thermosynechococcus vestitus (strain NIES-2133 / IAM M-273 / BP-1)</name>
    <dbReference type="NCBI Taxonomy" id="197221"/>
    <lineage>
        <taxon>Bacteria</taxon>
        <taxon>Bacillati</taxon>
        <taxon>Cyanobacteriota</taxon>
        <taxon>Cyanophyceae</taxon>
        <taxon>Acaryochloridales</taxon>
        <taxon>Thermosynechococcaceae</taxon>
        <taxon>Thermosynechococcus</taxon>
    </lineage>
</organism>
<sequence length="1214" mass="129919">MSTHQVQGKWQFWIDRGGTFTDIVARRPDGHIVVHKLLSENPEQYRDAAVAGIRTLMGLAADAPIPSEAVEIVKLGTTVATNALLERKGEPTVLLITQGFGDALAIGYQNRPDLFALAIEQPPPLYTKVIEVKERVSAQGEILVPLDLAALKPQLAAVYDQGIRSCAIVFVHGYRYPEHEQQVAALAREMGFTQVSASHKVSGLIKLVSRGDTTVVDAYLSPVLDRYLQGVQAELGEIPLYCMQSNGGVVAASCFRGKDSLLSGPAGGMVGVVRTALAAGIERLIGLDMGGTSTDVCHYRHNSDAPWPEYERWQETTIAGVRLRSPLLAVHTVAAGGGSILRFDQGCYQVGPESAGANPGPAAYRRGGPLTITDANLLLGKIQPAYFPAVFGADGQQPLDRDSVEQQFAQLRQEIYRSTGDTRSVADVAAGFIEVAVNRMAQAIKKISLAQGHDVREYTLCCFGGAGGQHACLIAEALGMPQVYIHPYAGVLSAYGIGQAELRVLKEQTIEQPLISDGLAELQEQIEHLKSQAVAELVAQGVDPSQIQSQVRIGLGYIGTDTTLWVPWSDQDTMVASFAQAHRDRYGFNLRGRSLRVGQIAVEAVAFQAMPTVTVPARTGELIPLDHVPVYSKGQWHQAPVYERDRLPAHQVIAGVALILDPTGTNVVEAGWQANVDEQGGLWLRPLQTLEATPKPIAPTVADPVQLAIFQQLFGAIAEQMGVTLQQTSASVNIKERLDFSCALFDGAGNLVANAPHIPVHLGSMSESVKALLAEKNNALRPGQVFATNNPYRGGTHLPDITVITPVFLQGEAQPAFFVASRGHHADIGGISPGSMPANSTDVRQEGILFDNVLLVDGGEFQGEAIYQLLTQGPWPARYPEQNIADLQAQIAANQRGAQELIALCDRYGREVVAAYMEFSQANAAECVRQCLRSLPGGRFCVAMDNGSQIQVQITIDTPQGTACLDFEGTSQQTPDNFNAPLAITKAAVLYVLRTLVQEDIPLNAGCLRPIELRVPEGCLLNPTFPAAVVAGNVETSQTLANALYGALGIMAAAQGTMNNLSFGSDRYQYYETLCGGAGAGATFAGASAVQTHMTNSRLTDVEVLESRYPVIVWEFCRRRGSGGKGQQPGGDGVIRVLEFREPMTVSLLSQSRKIPPFGLAGGECGAVGENQWLKLGQIPHPLPGTATINVQAGDRLRICTPGGGGFGVPNTSD</sequence>
<evidence type="ECO:0000259" key="2">
    <source>
        <dbReference type="Pfam" id="PF01968"/>
    </source>
</evidence>
<dbReference type="Pfam" id="PF01968">
    <property type="entry name" value="Hydantoinase_A"/>
    <property type="match status" value="1"/>
</dbReference>
<dbReference type="Pfam" id="PF02538">
    <property type="entry name" value="Hydantoinase_B"/>
    <property type="match status" value="1"/>
</dbReference>
<dbReference type="InterPro" id="IPR008040">
    <property type="entry name" value="Hydant_A_N"/>
</dbReference>
<dbReference type="InterPro" id="IPR003692">
    <property type="entry name" value="Hydantoinase_B"/>
</dbReference>
<feature type="domain" description="Hydantoinase B/oxoprolinase" evidence="3">
    <location>
        <begin position="703"/>
        <end position="1210"/>
    </location>
</feature>
<dbReference type="GO" id="GO:0006749">
    <property type="term" value="P:glutathione metabolic process"/>
    <property type="evidence" value="ECO:0007669"/>
    <property type="project" value="TreeGrafter"/>
</dbReference>
<dbReference type="PATRIC" id="fig|197221.4.peg.2275"/>
<evidence type="ECO:0000259" key="5">
    <source>
        <dbReference type="Pfam" id="PF19278"/>
    </source>
</evidence>
<keyword evidence="7" id="KW-1185">Reference proteome</keyword>
<evidence type="ECO:0000313" key="6">
    <source>
        <dbReference type="EMBL" id="BAC09723.1"/>
    </source>
</evidence>
<protein>
    <submittedName>
        <fullName evidence="6">Hydantoinase / oxoprolinase</fullName>
    </submittedName>
</protein>
<dbReference type="RefSeq" id="WP_011058005.1">
    <property type="nucleotide sequence ID" value="NC_004113.1"/>
</dbReference>
<gene>
    <name evidence="6" type="ordered locus">tlr2171</name>
</gene>
<dbReference type="GO" id="GO:0005829">
    <property type="term" value="C:cytosol"/>
    <property type="evidence" value="ECO:0007669"/>
    <property type="project" value="TreeGrafter"/>
</dbReference>
<dbReference type="Proteomes" id="UP000000440">
    <property type="component" value="Chromosome"/>
</dbReference>